<protein>
    <submittedName>
        <fullName evidence="1">Uncharacterized protein</fullName>
    </submittedName>
</protein>
<proteinExistence type="predicted"/>
<sequence length="154" mass="18499">MQYFPIEDIELSEGYSSRKRIYKLNNKDTLQDALVNKRETDYYLKENLQLEEYEFREIMRLLKGKIKFEELNEFYGNENNNFVMQKMRTNLMKAKTLLYQHYHQTEEGIKKTIEDSKRCKYGKLKSLDGAIFGKHFLLDLKEALLNSSFIDQLD</sequence>
<gene>
    <name evidence="1" type="ORF">M0812_14237</name>
</gene>
<evidence type="ECO:0000313" key="1">
    <source>
        <dbReference type="EMBL" id="KAJ3440569.1"/>
    </source>
</evidence>
<comment type="caution">
    <text evidence="1">The sequence shown here is derived from an EMBL/GenBank/DDBJ whole genome shotgun (WGS) entry which is preliminary data.</text>
</comment>
<dbReference type="EMBL" id="JANTQA010000030">
    <property type="protein sequence ID" value="KAJ3440569.1"/>
    <property type="molecule type" value="Genomic_DNA"/>
</dbReference>
<dbReference type="AlphaFoldDB" id="A0AAV7ZHC4"/>
<dbReference type="Proteomes" id="UP001146793">
    <property type="component" value="Unassembled WGS sequence"/>
</dbReference>
<organism evidence="1 2">
    <name type="scientific">Anaeramoeba flamelloides</name>
    <dbReference type="NCBI Taxonomy" id="1746091"/>
    <lineage>
        <taxon>Eukaryota</taxon>
        <taxon>Metamonada</taxon>
        <taxon>Anaeramoebidae</taxon>
        <taxon>Anaeramoeba</taxon>
    </lineage>
</organism>
<accession>A0AAV7ZHC4</accession>
<reference evidence="1" key="1">
    <citation type="submission" date="2022-08" db="EMBL/GenBank/DDBJ databases">
        <title>Novel sulphate-reducing endosymbionts in the free-living metamonad Anaeramoeba.</title>
        <authorList>
            <person name="Jerlstrom-Hultqvist J."/>
            <person name="Cepicka I."/>
            <person name="Gallot-Lavallee L."/>
            <person name="Salas-Leiva D."/>
            <person name="Curtis B.A."/>
            <person name="Zahonova K."/>
            <person name="Pipaliya S."/>
            <person name="Dacks J."/>
            <person name="Roger A.J."/>
        </authorList>
    </citation>
    <scope>NUCLEOTIDE SEQUENCE</scope>
    <source>
        <strain evidence="1">Busselton2</strain>
    </source>
</reference>
<name>A0AAV7ZHC4_9EUKA</name>
<evidence type="ECO:0000313" key="2">
    <source>
        <dbReference type="Proteomes" id="UP001146793"/>
    </source>
</evidence>